<dbReference type="PANTHER" id="PTHR38442:SF1">
    <property type="entry name" value="INNER MEMBRANE PROTEIN"/>
    <property type="match status" value="1"/>
</dbReference>
<protein>
    <submittedName>
        <fullName evidence="2">DUF445 domain-containing protein</fullName>
    </submittedName>
</protein>
<dbReference type="EMBL" id="VFSV01000013">
    <property type="protein sequence ID" value="TRD20694.1"/>
    <property type="molecule type" value="Genomic_DNA"/>
</dbReference>
<dbReference type="PANTHER" id="PTHR38442">
    <property type="entry name" value="INNER MEMBRANE PROTEIN-RELATED"/>
    <property type="match status" value="1"/>
</dbReference>
<evidence type="ECO:0000256" key="1">
    <source>
        <dbReference type="SAM" id="Phobius"/>
    </source>
</evidence>
<dbReference type="OrthoDB" id="9769590at2"/>
<accession>A0A547Q2T4</accession>
<dbReference type="Proteomes" id="UP000318590">
    <property type="component" value="Unassembled WGS sequence"/>
</dbReference>
<organism evidence="2 3">
    <name type="scientific">Palleronia caenipelagi</name>
    <dbReference type="NCBI Taxonomy" id="2489174"/>
    <lineage>
        <taxon>Bacteria</taxon>
        <taxon>Pseudomonadati</taxon>
        <taxon>Pseudomonadota</taxon>
        <taxon>Alphaproteobacteria</taxon>
        <taxon>Rhodobacterales</taxon>
        <taxon>Roseobacteraceae</taxon>
        <taxon>Palleronia</taxon>
    </lineage>
</organism>
<dbReference type="GO" id="GO:0005886">
    <property type="term" value="C:plasma membrane"/>
    <property type="evidence" value="ECO:0007669"/>
    <property type="project" value="TreeGrafter"/>
</dbReference>
<feature type="transmembrane region" description="Helical" evidence="1">
    <location>
        <begin position="22"/>
        <end position="40"/>
    </location>
</feature>
<comment type="caution">
    <text evidence="2">The sequence shown here is derived from an EMBL/GenBank/DDBJ whole genome shotgun (WGS) entry which is preliminary data.</text>
</comment>
<evidence type="ECO:0000313" key="3">
    <source>
        <dbReference type="Proteomes" id="UP000318590"/>
    </source>
</evidence>
<dbReference type="RefSeq" id="WP_142834600.1">
    <property type="nucleotide sequence ID" value="NZ_VFSV01000013.1"/>
</dbReference>
<reference evidence="2 3" key="1">
    <citation type="submission" date="2019-06" db="EMBL/GenBank/DDBJ databases">
        <title>Paenimaribius caenipelagi gen. nov., sp. nov., isolated from a tidal flat.</title>
        <authorList>
            <person name="Yoon J.-H."/>
        </authorList>
    </citation>
    <scope>NUCLEOTIDE SEQUENCE [LARGE SCALE GENOMIC DNA]</scope>
    <source>
        <strain evidence="2 3">JBTF-M29</strain>
    </source>
</reference>
<keyword evidence="1" id="KW-0472">Membrane</keyword>
<proteinExistence type="predicted"/>
<sequence length="417" mass="45643">MALTGADGTPPAGEILARNRRWATGVLVALTALFLLTYVAPEPGHLLLLLRSMAEAGMVGGLADWFAVTALFRHPLGLPIPHTALLPRNQQRAAENAGRFFDTHFLDPVQLEGRLRALGPSRVLKEWIDAPGNAEQLADEAVSALSAVMRDGVPPRALVRVRRWLRHEAESAVPDAAIAERITDLLKAGLRGQATDEILRVVRDTIDGNRELAVALVQENSRWWIASTVDRRVATLVFNAVLALLDDLQRPEAPLRQDFDRALDLIIDRLERDGAIAGAVREARHHLVESDTFDQTFAAILHEVQARMTRKLDTQPEAVRANLAQTLRDVTDHALGTEAARQAFDTRFAALAAKVVAGSRTQIASYVTDVIAGWEPEELNERFEEQIGPDLQFIRINGALLGAMIGGGLYAVELILG</sequence>
<dbReference type="AlphaFoldDB" id="A0A547Q2T4"/>
<keyword evidence="3" id="KW-1185">Reference proteome</keyword>
<name>A0A547Q2T4_9RHOB</name>
<keyword evidence="1" id="KW-0812">Transmembrane</keyword>
<gene>
    <name evidence="2" type="ORF">FEV53_09620</name>
</gene>
<keyword evidence="1" id="KW-1133">Transmembrane helix</keyword>
<evidence type="ECO:0000313" key="2">
    <source>
        <dbReference type="EMBL" id="TRD20694.1"/>
    </source>
</evidence>
<dbReference type="Pfam" id="PF04286">
    <property type="entry name" value="DUF445"/>
    <property type="match status" value="1"/>
</dbReference>
<dbReference type="InterPro" id="IPR007383">
    <property type="entry name" value="DUF445"/>
</dbReference>